<dbReference type="GO" id="GO:0048788">
    <property type="term" value="C:cytoskeleton of presynaptic active zone"/>
    <property type="evidence" value="ECO:0007669"/>
    <property type="project" value="TreeGrafter"/>
</dbReference>
<dbReference type="Gene3D" id="3.30.40.10">
    <property type="entry name" value="Zinc/RING finger domain, C3HC4 (zinc finger)"/>
    <property type="match status" value="1"/>
</dbReference>
<dbReference type="EMBL" id="CAIIXF020000001">
    <property type="protein sequence ID" value="CAH1775833.1"/>
    <property type="molecule type" value="Genomic_DNA"/>
</dbReference>
<sequence length="1436" mass="164576">MLHVGIDLVHLKGTNMQNTSEEDKNTSLKLNIKGPLTPKNGATSPLSPPSPTLSHLTQDEIFILKDVFRRQVEVQQEEKQFIRCLQRELAQYEHRVKQQAANTSVLRQADLRLCRLCFKTRFTNGIGRACYACQRRVCNKCGACSNPRYDPKKKKVRKGKWRCNLCNLKREIVCKSGIWFYGRDSKKVLENRSFRRKLISSSDTELENLDGLLSDNDSLSESDDEYSSVKGSAFDMQGGRSRSDKKLTRRHTHDVINTQHLTDDDISSDHRERKRRNGIDNRYRYKQNEERHETAKERLDRLSKINPPEYQMLQNFMAEDYCQRDQLEFKMSVYSPSYADSNKCFDFDEYDDNDYSCDEAIRRSLVEQYGLPESDSTPYYPLSVSPRQHRVDPRDQERYELERGSHDAPRRHSARPPVIESTQPQPYPTRRRASSPSAYSSATLDTRSTSDFFDIQRDRRRNSSLSPRHPPVDHRGQLSRRQSEQSISERPLNDRSPRPYSKEDARSRSRARRVSKVEIPEAHEYYEKQSHKPRHTSSEKHYKTQHTHADEKREDYKTATWSKSRSTSLEKENDKEPLVKSSKRERRYSDTRQMDLHSYNRDHDSRRPSHTRIDDSPTRSRRRRQSCTRQDSFSGSDSAKHRDDRHRRFDDRSRYGNVTDHMEPTLDNKRNPLVRQGSLGSIDSQRRYRSNASSINTDITDTSEATESSSLYSSSRRQSKDYAHPFGIGQEHQIQSIHSYTHAENNKRVKGQREIKLHRDCTDTSAKTAGLGLRVVGGKQMSDGSYRACVVYVAPGSEADRYGIRTGDQILEWNGLSLTNMTFEEARQIMDRSTDTVHLKIVDKEYCNNFPARPTILTDTVKEFLPEGDKSPRIILQRTTSVSMEELNMIHTRRRRMLPKTPAEMKKRNKTVTGKMQVKLNYDKLSSRLVVHVLQAEGLLLRKTDKDTIPPNPYVKIYLLPNRMENQNFRTNTIYGSDTPTWDSSYVFTKMSESQLAEKSLELTVWDYHSNKLDTFLGEVLLDLHMASLNNQNIWYMLEDHDENSAALPTPSPKNSLIDTIRGQDVMYLEKKAGGSPQGSDDLSGSMPLLPAMPAHEKAREWLGRKQSGGEQGRKNSDQGDSTGGLLASSSLSGSDGAIKKLSTSLSDHIGIKRKVSSAVTSAVGRMSRKQRSSSESRERSKSYDHSGDNDERRDSGGRNRHTSAEPSAYDGTDLRHSRGSDRLSNDFELLIPPHDRSRNSSYTNSFTSSMLTEDEDIDSAFGAHRDPERHPPEGIDSHFMAGRGQVIPKVPIEPEICKGELKLGFIITKGKLEVDVICAKGIVPYQPGHLPDTYVKIYLMQGNKRIKKRKTKVVKTDNYHIYNEKLHLSACNVHGRHIQASVWAKGGCLDKKQCKGEVVVKLDSIDLGTLTVSWYRIFPKGLVEVGSTESINMFR</sequence>
<dbReference type="SUPFAM" id="SSF50156">
    <property type="entry name" value="PDZ domain-like"/>
    <property type="match status" value="1"/>
</dbReference>
<feature type="compositionally biased region" description="Low complexity" evidence="3">
    <location>
        <begin position="434"/>
        <end position="443"/>
    </location>
</feature>
<dbReference type="PANTHER" id="PTHR12157">
    <property type="entry name" value="REGULATING SYNAPTIC MEMBRANE EXOCYTOSIS PROTEIN"/>
    <property type="match status" value="1"/>
</dbReference>
<dbReference type="Gene3D" id="2.30.42.10">
    <property type="match status" value="1"/>
</dbReference>
<evidence type="ECO:0000313" key="4">
    <source>
        <dbReference type="EMBL" id="CAH1775833.1"/>
    </source>
</evidence>
<dbReference type="InterPro" id="IPR013083">
    <property type="entry name" value="Znf_RING/FYVE/PHD"/>
</dbReference>
<dbReference type="InterPro" id="IPR001478">
    <property type="entry name" value="PDZ"/>
</dbReference>
<dbReference type="GO" id="GO:0050806">
    <property type="term" value="P:positive regulation of synaptic transmission"/>
    <property type="evidence" value="ECO:0007669"/>
    <property type="project" value="TreeGrafter"/>
</dbReference>
<dbReference type="SUPFAM" id="SSF57903">
    <property type="entry name" value="FYVE/PHD zinc finger"/>
    <property type="match status" value="1"/>
</dbReference>
<feature type="compositionally biased region" description="Polar residues" evidence="3">
    <location>
        <begin position="690"/>
        <end position="700"/>
    </location>
</feature>
<feature type="region of interest" description="Disordered" evidence="3">
    <location>
        <begin position="216"/>
        <end position="297"/>
    </location>
</feature>
<dbReference type="GO" id="GO:0006886">
    <property type="term" value="P:intracellular protein transport"/>
    <property type="evidence" value="ECO:0007669"/>
    <property type="project" value="InterPro"/>
</dbReference>
<dbReference type="GO" id="GO:0044325">
    <property type="term" value="F:transmembrane transporter binding"/>
    <property type="evidence" value="ECO:0007669"/>
    <property type="project" value="TreeGrafter"/>
</dbReference>
<feature type="compositionally biased region" description="Low complexity" evidence="3">
    <location>
        <begin position="1120"/>
        <end position="1136"/>
    </location>
</feature>
<dbReference type="PANTHER" id="PTHR12157:SF24">
    <property type="entry name" value="FIFE, ISOFORM D"/>
    <property type="match status" value="1"/>
</dbReference>
<feature type="region of interest" description="Disordered" evidence="3">
    <location>
        <begin position="1071"/>
        <end position="1090"/>
    </location>
</feature>
<feature type="compositionally biased region" description="Basic and acidic residues" evidence="3">
    <location>
        <begin position="638"/>
        <end position="670"/>
    </location>
</feature>
<feature type="region of interest" description="Disordered" evidence="3">
    <location>
        <begin position="1156"/>
        <end position="1222"/>
    </location>
</feature>
<dbReference type="PROSITE" id="PS50106">
    <property type="entry name" value="PDZ"/>
    <property type="match status" value="1"/>
</dbReference>
<comment type="subcellular location">
    <subcellularLocation>
        <location evidence="2">Synapse</location>
    </subcellularLocation>
</comment>
<dbReference type="InterPro" id="IPR000008">
    <property type="entry name" value="C2_dom"/>
</dbReference>
<feature type="compositionally biased region" description="Basic and acidic residues" evidence="3">
    <location>
        <begin position="587"/>
        <end position="618"/>
    </location>
</feature>
<feature type="compositionally biased region" description="Polar residues" evidence="3">
    <location>
        <begin position="1240"/>
        <end position="1250"/>
    </location>
</feature>
<feature type="region of interest" description="Disordered" evidence="3">
    <location>
        <begin position="1231"/>
        <end position="1250"/>
    </location>
</feature>
<dbReference type="InterPro" id="IPR041282">
    <property type="entry name" value="FYVE_2"/>
</dbReference>
<dbReference type="Gene3D" id="2.60.40.150">
    <property type="entry name" value="C2 domain"/>
    <property type="match status" value="2"/>
</dbReference>
<feature type="compositionally biased region" description="Basic and acidic residues" evidence="3">
    <location>
        <begin position="1173"/>
        <end position="1198"/>
    </location>
</feature>
<feature type="compositionally biased region" description="Basic and acidic residues" evidence="3">
    <location>
        <begin position="515"/>
        <end position="557"/>
    </location>
</feature>
<dbReference type="Pfam" id="PF00168">
    <property type="entry name" value="C2"/>
    <property type="match status" value="2"/>
</dbReference>
<proteinExistence type="predicted"/>
<reference evidence="4" key="1">
    <citation type="submission" date="2022-03" db="EMBL/GenBank/DDBJ databases">
        <authorList>
            <person name="Martin C."/>
        </authorList>
    </citation>
    <scope>NUCLEOTIDE SEQUENCE</scope>
</reference>
<dbReference type="GO" id="GO:0042734">
    <property type="term" value="C:presynaptic membrane"/>
    <property type="evidence" value="ECO:0007669"/>
    <property type="project" value="TreeGrafter"/>
</dbReference>
<evidence type="ECO:0000256" key="1">
    <source>
        <dbReference type="ARBA" id="ARBA00023018"/>
    </source>
</evidence>
<feature type="region of interest" description="Disordered" evidence="3">
    <location>
        <begin position="369"/>
        <end position="722"/>
    </location>
</feature>
<feature type="region of interest" description="Disordered" evidence="3">
    <location>
        <begin position="1104"/>
        <end position="1136"/>
    </location>
</feature>
<dbReference type="InterPro" id="IPR035892">
    <property type="entry name" value="C2_domain_sf"/>
</dbReference>
<evidence type="ECO:0000256" key="3">
    <source>
        <dbReference type="SAM" id="MobiDB-lite"/>
    </source>
</evidence>
<dbReference type="SMART" id="SM00239">
    <property type="entry name" value="C2"/>
    <property type="match status" value="2"/>
</dbReference>
<protein>
    <submittedName>
        <fullName evidence="4">Uncharacterized protein</fullName>
    </submittedName>
</protein>
<dbReference type="Pfam" id="PF00595">
    <property type="entry name" value="PDZ"/>
    <property type="match status" value="1"/>
</dbReference>
<dbReference type="GO" id="GO:0048167">
    <property type="term" value="P:regulation of synaptic plasticity"/>
    <property type="evidence" value="ECO:0007669"/>
    <property type="project" value="TreeGrafter"/>
</dbReference>
<feature type="compositionally biased region" description="Low complexity" evidence="3">
    <location>
        <begin position="702"/>
        <end position="716"/>
    </location>
</feature>
<dbReference type="PROSITE" id="PS50004">
    <property type="entry name" value="C2"/>
    <property type="match status" value="2"/>
</dbReference>
<accession>A0A8J1TPC9</accession>
<dbReference type="Proteomes" id="UP000749559">
    <property type="component" value="Unassembled WGS sequence"/>
</dbReference>
<feature type="region of interest" description="Disordered" evidence="3">
    <location>
        <begin position="17"/>
        <end position="52"/>
    </location>
</feature>
<evidence type="ECO:0000313" key="5">
    <source>
        <dbReference type="Proteomes" id="UP000749559"/>
    </source>
</evidence>
<feature type="compositionally biased region" description="Basic and acidic residues" evidence="3">
    <location>
        <begin position="1213"/>
        <end position="1222"/>
    </location>
</feature>
<comment type="caution">
    <text evidence="4">The sequence shown here is derived from an EMBL/GenBank/DDBJ whole genome shotgun (WGS) entry which is preliminary data.</text>
</comment>
<dbReference type="GO" id="GO:0031267">
    <property type="term" value="F:small GTPase binding"/>
    <property type="evidence" value="ECO:0007669"/>
    <property type="project" value="InterPro"/>
</dbReference>
<dbReference type="GO" id="GO:0042391">
    <property type="term" value="P:regulation of membrane potential"/>
    <property type="evidence" value="ECO:0007669"/>
    <property type="project" value="TreeGrafter"/>
</dbReference>
<dbReference type="InterPro" id="IPR010911">
    <property type="entry name" value="Rab_BD"/>
</dbReference>
<dbReference type="OrthoDB" id="10059918at2759"/>
<feature type="compositionally biased region" description="Basic and acidic residues" evidence="3">
    <location>
        <begin position="568"/>
        <end position="578"/>
    </location>
</feature>
<feature type="compositionally biased region" description="Basic and acidic residues" evidence="3">
    <location>
        <begin position="261"/>
        <end position="297"/>
    </location>
</feature>
<dbReference type="SMART" id="SM00228">
    <property type="entry name" value="PDZ"/>
    <property type="match status" value="1"/>
</dbReference>
<name>A0A8J1TPC9_OWEFU</name>
<dbReference type="GO" id="GO:0048791">
    <property type="term" value="P:calcium ion-regulated exocytosis of neurotransmitter"/>
    <property type="evidence" value="ECO:0007669"/>
    <property type="project" value="TreeGrafter"/>
</dbReference>
<evidence type="ECO:0000256" key="2">
    <source>
        <dbReference type="ARBA" id="ARBA00034103"/>
    </source>
</evidence>
<dbReference type="PROSITE" id="PS50916">
    <property type="entry name" value="RABBD"/>
    <property type="match status" value="1"/>
</dbReference>
<dbReference type="InterPro" id="IPR036034">
    <property type="entry name" value="PDZ_sf"/>
</dbReference>
<keyword evidence="1" id="KW-0770">Synapse</keyword>
<dbReference type="InterPro" id="IPR039032">
    <property type="entry name" value="Rim-like"/>
</dbReference>
<dbReference type="SUPFAM" id="SSF49562">
    <property type="entry name" value="C2 domain (Calcium/lipid-binding domain, CaLB)"/>
    <property type="match status" value="2"/>
</dbReference>
<keyword evidence="5" id="KW-1185">Reference proteome</keyword>
<organism evidence="4 5">
    <name type="scientific">Owenia fusiformis</name>
    <name type="common">Polychaete worm</name>
    <dbReference type="NCBI Taxonomy" id="6347"/>
    <lineage>
        <taxon>Eukaryota</taxon>
        <taxon>Metazoa</taxon>
        <taxon>Spiralia</taxon>
        <taxon>Lophotrochozoa</taxon>
        <taxon>Annelida</taxon>
        <taxon>Polychaeta</taxon>
        <taxon>Sedentaria</taxon>
        <taxon>Canalipalpata</taxon>
        <taxon>Sabellida</taxon>
        <taxon>Oweniida</taxon>
        <taxon>Oweniidae</taxon>
        <taxon>Owenia</taxon>
    </lineage>
</organism>
<dbReference type="Pfam" id="PF02318">
    <property type="entry name" value="FYVE_2"/>
    <property type="match status" value="1"/>
</dbReference>
<feature type="compositionally biased region" description="Basic and acidic residues" evidence="3">
    <location>
        <begin position="389"/>
        <end position="410"/>
    </location>
</feature>
<feature type="compositionally biased region" description="Basic and acidic residues" evidence="3">
    <location>
        <begin position="491"/>
        <end position="507"/>
    </location>
</feature>
<gene>
    <name evidence="4" type="ORF">OFUS_LOCUS3085</name>
</gene>
<dbReference type="InterPro" id="IPR011011">
    <property type="entry name" value="Znf_FYVE_PHD"/>
</dbReference>